<gene>
    <name evidence="2" type="ORF">Rhow_003778</name>
</gene>
<dbReference type="EMBL" id="BHYM01000035">
    <property type="protein sequence ID" value="GCE40135.1"/>
    <property type="molecule type" value="Genomic_DNA"/>
</dbReference>
<evidence type="ECO:0000313" key="2">
    <source>
        <dbReference type="EMBL" id="GCE40135.1"/>
    </source>
</evidence>
<dbReference type="AlphaFoldDB" id="A0A402C939"/>
<name>A0A402C939_RHOWR</name>
<proteinExistence type="predicted"/>
<organism evidence="2 3">
    <name type="scientific">Rhodococcus wratislaviensis</name>
    <name type="common">Tsukamurella wratislaviensis</name>
    <dbReference type="NCBI Taxonomy" id="44752"/>
    <lineage>
        <taxon>Bacteria</taxon>
        <taxon>Bacillati</taxon>
        <taxon>Actinomycetota</taxon>
        <taxon>Actinomycetes</taxon>
        <taxon>Mycobacteriales</taxon>
        <taxon>Nocardiaceae</taxon>
        <taxon>Rhodococcus</taxon>
    </lineage>
</organism>
<protein>
    <submittedName>
        <fullName evidence="2">Uncharacterized protein</fullName>
    </submittedName>
</protein>
<feature type="region of interest" description="Disordered" evidence="1">
    <location>
        <begin position="23"/>
        <end position="74"/>
    </location>
</feature>
<dbReference type="Proteomes" id="UP000287519">
    <property type="component" value="Unassembled WGS sequence"/>
</dbReference>
<reference evidence="2 3" key="1">
    <citation type="submission" date="2018-11" db="EMBL/GenBank/DDBJ databases">
        <title>Microbial catabolism of amino acid.</title>
        <authorList>
            <person name="Hibi M."/>
            <person name="Ogawa J."/>
        </authorList>
    </citation>
    <scope>NUCLEOTIDE SEQUENCE [LARGE SCALE GENOMIC DNA]</scope>
    <source>
        <strain evidence="2 3">C31-06</strain>
    </source>
</reference>
<accession>A0A402C939</accession>
<evidence type="ECO:0000256" key="1">
    <source>
        <dbReference type="SAM" id="MobiDB-lite"/>
    </source>
</evidence>
<comment type="caution">
    <text evidence="2">The sequence shown here is derived from an EMBL/GenBank/DDBJ whole genome shotgun (WGS) entry which is preliminary data.</text>
</comment>
<evidence type="ECO:0000313" key="3">
    <source>
        <dbReference type="Proteomes" id="UP000287519"/>
    </source>
</evidence>
<sequence length="85" mass="9157">MVRLSDCSGSVVVGWTGTAWHGDDHPCSRVRHPTRSATSRAGSPVAAIHGDAGTARASRPDRCGRGPRCTAGTRRPHWPRCWARL</sequence>
<keyword evidence="3" id="KW-1185">Reference proteome</keyword>